<reference evidence="2 3" key="1">
    <citation type="journal article" date="2019" name="Int. J. Syst. Evol. Microbiol.">
        <title>The Global Catalogue of Microorganisms (GCM) 10K type strain sequencing project: providing services to taxonomists for standard genome sequencing and annotation.</title>
        <authorList>
            <consortium name="The Broad Institute Genomics Platform"/>
            <consortium name="The Broad Institute Genome Sequencing Center for Infectious Disease"/>
            <person name="Wu L."/>
            <person name="Ma J."/>
        </authorList>
    </citation>
    <scope>NUCLEOTIDE SEQUENCE [LARGE SCALE GENOMIC DNA]</scope>
    <source>
        <strain evidence="2 3">JCM 15591</strain>
    </source>
</reference>
<feature type="region of interest" description="Disordered" evidence="1">
    <location>
        <begin position="350"/>
        <end position="373"/>
    </location>
</feature>
<dbReference type="InterPro" id="IPR011009">
    <property type="entry name" value="Kinase-like_dom_sf"/>
</dbReference>
<dbReference type="Gene3D" id="1.10.510.10">
    <property type="entry name" value="Transferase(Phosphotransferase) domain 1"/>
    <property type="match status" value="1"/>
</dbReference>
<dbReference type="SUPFAM" id="SSF49785">
    <property type="entry name" value="Galactose-binding domain-like"/>
    <property type="match status" value="1"/>
</dbReference>
<evidence type="ECO:0000313" key="3">
    <source>
        <dbReference type="Proteomes" id="UP001501475"/>
    </source>
</evidence>
<dbReference type="RefSeq" id="WP_344064483.1">
    <property type="nucleotide sequence ID" value="NZ_BAAAPN010000040.1"/>
</dbReference>
<protein>
    <recommendedName>
        <fullName evidence="4">Serine/threonine protein kinase</fullName>
    </recommendedName>
</protein>
<dbReference type="SUPFAM" id="SSF56112">
    <property type="entry name" value="Protein kinase-like (PK-like)"/>
    <property type="match status" value="1"/>
</dbReference>
<accession>A0ABN2KIF4</accession>
<feature type="compositionally biased region" description="Low complexity" evidence="1">
    <location>
        <begin position="307"/>
        <end position="317"/>
    </location>
</feature>
<feature type="compositionally biased region" description="Low complexity" evidence="1">
    <location>
        <begin position="410"/>
        <end position="421"/>
    </location>
</feature>
<sequence length="689" mass="68962">MTGLLPGVVVGGRYTLVRLLSEQGDAQAWAVRDDRLDRSVTLVVLPDDSPLAAGVYDAAQRAAGVDNHRLVRILDIAEVDGWVYFVEESLEGARSLTELAGAFGMAAEEVRRLTGEAALGLDAARRRGLHHLGLTPDNVLRMPDGSVKVAGLATQAALAGQDHIGGRRALRRDAKGLVALSYAGLTGRWPYAGDVGLQPAPRVVGGVPRPSELAVGVPNDLDTLCHLTLNQNLGPISPADYAAQIAPWSAMTVADQEVLATTPDAAEQAREADAAAAGADTVEAGEVRRAETPEQSAVTAPIPVGPGVPEAALATGAAEGGGDPHTTTSWLAGAGAAGATATGDPGLAAGAAGVGPTGTPGTGVTGPTSAGGAGSVATAATAALGGLAASARKLTGRFSRGRGTGDDAPDGSPAAGAPSSDVAKAHPGSTPDTVAAPARVVEGTAALGGGATREIATERPHTEPRYEAPAPLLPDEAGAPPSKAQSRFVLTIFAALTALAGIVGAAGAAQIGKGIDINAILGPDATHVSTQKPTAASSSSAPSGTGEQLAIIGATGYDPEGGGDENNDLAARVYDEDANTYWQSEGYQGPKFAGLKSGVGLVVDMGQEVTPSAVTLTLPNPSSVEVYLANEPDKTGAQLLGTIAGKSGQVTVNSTSGATGRYIIVWFTDAPLVADGRYRAMLAEITVSG</sequence>
<feature type="region of interest" description="Disordered" evidence="1">
    <location>
        <begin position="397"/>
        <end position="481"/>
    </location>
</feature>
<proteinExistence type="predicted"/>
<dbReference type="Gene3D" id="3.30.200.20">
    <property type="entry name" value="Phosphorylase Kinase, domain 1"/>
    <property type="match status" value="1"/>
</dbReference>
<feature type="region of interest" description="Disordered" evidence="1">
    <location>
        <begin position="266"/>
        <end position="331"/>
    </location>
</feature>
<feature type="compositionally biased region" description="Low complexity" evidence="1">
    <location>
        <begin position="274"/>
        <end position="284"/>
    </location>
</feature>
<dbReference type="Gene3D" id="2.60.120.260">
    <property type="entry name" value="Galactose-binding domain-like"/>
    <property type="match status" value="1"/>
</dbReference>
<evidence type="ECO:0000256" key="1">
    <source>
        <dbReference type="SAM" id="MobiDB-lite"/>
    </source>
</evidence>
<keyword evidence="3" id="KW-1185">Reference proteome</keyword>
<gene>
    <name evidence="2" type="ORF">GCM10009810_15760</name>
</gene>
<dbReference type="EMBL" id="BAAAPN010000040">
    <property type="protein sequence ID" value="GAA1757097.1"/>
    <property type="molecule type" value="Genomic_DNA"/>
</dbReference>
<dbReference type="InterPro" id="IPR008979">
    <property type="entry name" value="Galactose-bd-like_sf"/>
</dbReference>
<feature type="compositionally biased region" description="Gly residues" evidence="1">
    <location>
        <begin position="352"/>
        <end position="373"/>
    </location>
</feature>
<dbReference type="Proteomes" id="UP001501475">
    <property type="component" value="Unassembled WGS sequence"/>
</dbReference>
<feature type="compositionally biased region" description="Basic and acidic residues" evidence="1">
    <location>
        <begin position="455"/>
        <end position="466"/>
    </location>
</feature>
<organism evidence="2 3">
    <name type="scientific">Nostocoides vanveenii</name>
    <dbReference type="NCBI Taxonomy" id="330835"/>
    <lineage>
        <taxon>Bacteria</taxon>
        <taxon>Bacillati</taxon>
        <taxon>Actinomycetota</taxon>
        <taxon>Actinomycetes</taxon>
        <taxon>Micrococcales</taxon>
        <taxon>Intrasporangiaceae</taxon>
        <taxon>Nostocoides</taxon>
    </lineage>
</organism>
<evidence type="ECO:0008006" key="4">
    <source>
        <dbReference type="Google" id="ProtNLM"/>
    </source>
</evidence>
<comment type="caution">
    <text evidence="2">The sequence shown here is derived from an EMBL/GenBank/DDBJ whole genome shotgun (WGS) entry which is preliminary data.</text>
</comment>
<name>A0ABN2KIF4_9MICO</name>
<evidence type="ECO:0000313" key="2">
    <source>
        <dbReference type="EMBL" id="GAA1757097.1"/>
    </source>
</evidence>